<name>A0ACB9Z3I9_9PEZI</name>
<reference evidence="1 2" key="1">
    <citation type="journal article" date="2022" name="New Phytol.">
        <title>Ecological generalism drives hyperdiversity of secondary metabolite gene clusters in xylarialean endophytes.</title>
        <authorList>
            <person name="Franco M.E.E."/>
            <person name="Wisecaver J.H."/>
            <person name="Arnold A.E."/>
            <person name="Ju Y.M."/>
            <person name="Slot J.C."/>
            <person name="Ahrendt S."/>
            <person name="Moore L.P."/>
            <person name="Eastman K.E."/>
            <person name="Scott K."/>
            <person name="Konkel Z."/>
            <person name="Mondo S.J."/>
            <person name="Kuo A."/>
            <person name="Hayes R.D."/>
            <person name="Haridas S."/>
            <person name="Andreopoulos B."/>
            <person name="Riley R."/>
            <person name="LaButti K."/>
            <person name="Pangilinan J."/>
            <person name="Lipzen A."/>
            <person name="Amirebrahimi M."/>
            <person name="Yan J."/>
            <person name="Adam C."/>
            <person name="Keymanesh K."/>
            <person name="Ng V."/>
            <person name="Louie K."/>
            <person name="Northen T."/>
            <person name="Drula E."/>
            <person name="Henrissat B."/>
            <person name="Hsieh H.M."/>
            <person name="Youens-Clark K."/>
            <person name="Lutzoni F."/>
            <person name="Miadlikowska J."/>
            <person name="Eastwood D.C."/>
            <person name="Hamelin R.C."/>
            <person name="Grigoriev I.V."/>
            <person name="U'Ren J.M."/>
        </authorList>
    </citation>
    <scope>NUCLEOTIDE SEQUENCE [LARGE SCALE GENOMIC DNA]</scope>
    <source>
        <strain evidence="1 2">CBS 119005</strain>
    </source>
</reference>
<evidence type="ECO:0000313" key="1">
    <source>
        <dbReference type="EMBL" id="KAI4866290.1"/>
    </source>
</evidence>
<accession>A0ACB9Z3I9</accession>
<keyword evidence="2" id="KW-1185">Reference proteome</keyword>
<proteinExistence type="predicted"/>
<dbReference type="Proteomes" id="UP001497700">
    <property type="component" value="Unassembled WGS sequence"/>
</dbReference>
<comment type="caution">
    <text evidence="1">The sequence shown here is derived from an EMBL/GenBank/DDBJ whole genome shotgun (WGS) entry which is preliminary data.</text>
</comment>
<sequence length="94" mass="9120">MLSCGELVADSPAARAETPGSCATDAAAEEVELGRDIGSRVTGKDGTATVPSSMTDRIDGSAGDAVGVGIGEPIGGRLPSACNNATVGDAVVSE</sequence>
<evidence type="ECO:0000313" key="2">
    <source>
        <dbReference type="Proteomes" id="UP001497700"/>
    </source>
</evidence>
<gene>
    <name evidence="1" type="ORF">F4820DRAFT_417723</name>
</gene>
<protein>
    <submittedName>
        <fullName evidence="1">Uncharacterized protein</fullName>
    </submittedName>
</protein>
<dbReference type="EMBL" id="MU393461">
    <property type="protein sequence ID" value="KAI4866290.1"/>
    <property type="molecule type" value="Genomic_DNA"/>
</dbReference>
<organism evidence="1 2">
    <name type="scientific">Hypoxylon rubiginosum</name>
    <dbReference type="NCBI Taxonomy" id="110542"/>
    <lineage>
        <taxon>Eukaryota</taxon>
        <taxon>Fungi</taxon>
        <taxon>Dikarya</taxon>
        <taxon>Ascomycota</taxon>
        <taxon>Pezizomycotina</taxon>
        <taxon>Sordariomycetes</taxon>
        <taxon>Xylariomycetidae</taxon>
        <taxon>Xylariales</taxon>
        <taxon>Hypoxylaceae</taxon>
        <taxon>Hypoxylon</taxon>
    </lineage>
</organism>